<accession>A5FXQ5</accession>
<dbReference type="AlphaFoldDB" id="A5FXQ5"/>
<evidence type="ECO:0000256" key="3">
    <source>
        <dbReference type="ARBA" id="ARBA00022989"/>
    </source>
</evidence>
<dbReference type="Proteomes" id="UP000000245">
    <property type="component" value="Chromosome"/>
</dbReference>
<name>A5FXQ5_ACICJ</name>
<dbReference type="GO" id="GO:0016020">
    <property type="term" value="C:membrane"/>
    <property type="evidence" value="ECO:0007669"/>
    <property type="project" value="UniProtKB-SubCell"/>
</dbReference>
<feature type="domain" description="TonB C-terminal" evidence="5">
    <location>
        <begin position="22"/>
        <end position="115"/>
    </location>
</feature>
<dbReference type="InterPro" id="IPR006260">
    <property type="entry name" value="TonB/TolA_C"/>
</dbReference>
<dbReference type="GO" id="GO:0055085">
    <property type="term" value="P:transmembrane transport"/>
    <property type="evidence" value="ECO:0007669"/>
    <property type="project" value="InterPro"/>
</dbReference>
<dbReference type="eggNOG" id="COG0810">
    <property type="taxonomic scope" value="Bacteria"/>
</dbReference>
<dbReference type="STRING" id="349163.Acry_1175"/>
<dbReference type="NCBIfam" id="TIGR01352">
    <property type="entry name" value="tonB_Cterm"/>
    <property type="match status" value="1"/>
</dbReference>
<evidence type="ECO:0000313" key="6">
    <source>
        <dbReference type="EMBL" id="ABQ30387.1"/>
    </source>
</evidence>
<gene>
    <name evidence="6" type="ordered locus">Acry_1175</name>
</gene>
<sequence length="208" mass="22801">MNDGGVMRYLRLSIVAIITVATPIIANAKANGNSLDQTNVSPQSSMSGTAFVQFTVAPNGTVKSEKIYRSSGNPLIDRAALSKANIPKFSKFTGKKSRLYVMPISISFPKPHKSDKKSDHAKRWFALTNDDECIPSVPRDPAKLIRFDRLNGLDDAVNIFERSHGMPVGVTVAEPESNGMETVYTFFRTEDACEAYAKAKQGSLNQLQ</sequence>
<dbReference type="Pfam" id="PF03544">
    <property type="entry name" value="TonB_C"/>
    <property type="match status" value="1"/>
</dbReference>
<dbReference type="KEGG" id="acr:Acry_1175"/>
<dbReference type="HOGENOM" id="CLU_114395_0_0_5"/>
<dbReference type="SUPFAM" id="SSF74653">
    <property type="entry name" value="TolA/TonB C-terminal domain"/>
    <property type="match status" value="1"/>
</dbReference>
<dbReference type="PROSITE" id="PS52015">
    <property type="entry name" value="TONB_CTD"/>
    <property type="match status" value="1"/>
</dbReference>
<organism evidence="6 7">
    <name type="scientific">Acidiphilium cryptum (strain JF-5)</name>
    <dbReference type="NCBI Taxonomy" id="349163"/>
    <lineage>
        <taxon>Bacteria</taxon>
        <taxon>Pseudomonadati</taxon>
        <taxon>Pseudomonadota</taxon>
        <taxon>Alphaproteobacteria</taxon>
        <taxon>Acetobacterales</taxon>
        <taxon>Acidocellaceae</taxon>
        <taxon>Acidiphilium</taxon>
    </lineage>
</organism>
<evidence type="ECO:0000256" key="1">
    <source>
        <dbReference type="ARBA" id="ARBA00004167"/>
    </source>
</evidence>
<keyword evidence="4" id="KW-0472">Membrane</keyword>
<dbReference type="EMBL" id="CP000697">
    <property type="protein sequence ID" value="ABQ30387.1"/>
    <property type="molecule type" value="Genomic_DNA"/>
</dbReference>
<dbReference type="InterPro" id="IPR037682">
    <property type="entry name" value="TonB_C"/>
</dbReference>
<evidence type="ECO:0000259" key="5">
    <source>
        <dbReference type="PROSITE" id="PS52015"/>
    </source>
</evidence>
<keyword evidence="2" id="KW-0812">Transmembrane</keyword>
<comment type="subcellular location">
    <subcellularLocation>
        <location evidence="1">Membrane</location>
        <topology evidence="1">Single-pass membrane protein</topology>
    </subcellularLocation>
</comment>
<protein>
    <recommendedName>
        <fullName evidence="5">TonB C-terminal domain-containing protein</fullName>
    </recommendedName>
</protein>
<keyword evidence="3" id="KW-1133">Transmembrane helix</keyword>
<evidence type="ECO:0000313" key="7">
    <source>
        <dbReference type="Proteomes" id="UP000000245"/>
    </source>
</evidence>
<dbReference type="Gene3D" id="3.30.1150.10">
    <property type="match status" value="1"/>
</dbReference>
<evidence type="ECO:0000256" key="2">
    <source>
        <dbReference type="ARBA" id="ARBA00022692"/>
    </source>
</evidence>
<reference evidence="6 7" key="1">
    <citation type="submission" date="2007-05" db="EMBL/GenBank/DDBJ databases">
        <title>Complete sequence of chromosome of Acidiphilium cryptum JF-5.</title>
        <authorList>
            <consortium name="US DOE Joint Genome Institute"/>
            <person name="Copeland A."/>
            <person name="Lucas S."/>
            <person name="Lapidus A."/>
            <person name="Barry K."/>
            <person name="Detter J.C."/>
            <person name="Glavina del Rio T."/>
            <person name="Hammon N."/>
            <person name="Israni S."/>
            <person name="Dalin E."/>
            <person name="Tice H."/>
            <person name="Pitluck S."/>
            <person name="Sims D."/>
            <person name="Brettin T."/>
            <person name="Bruce D."/>
            <person name="Han C."/>
            <person name="Schmutz J."/>
            <person name="Larimer F."/>
            <person name="Land M."/>
            <person name="Hauser L."/>
            <person name="Kyrpides N."/>
            <person name="Kim E."/>
            <person name="Magnuson T."/>
            <person name="Richardson P."/>
        </authorList>
    </citation>
    <scope>NUCLEOTIDE SEQUENCE [LARGE SCALE GENOMIC DNA]</scope>
    <source>
        <strain evidence="6 7">JF-5</strain>
    </source>
</reference>
<proteinExistence type="predicted"/>
<keyword evidence="7" id="KW-1185">Reference proteome</keyword>
<evidence type="ECO:0000256" key="4">
    <source>
        <dbReference type="ARBA" id="ARBA00023136"/>
    </source>
</evidence>